<feature type="compositionally biased region" description="Polar residues" evidence="1">
    <location>
        <begin position="181"/>
        <end position="195"/>
    </location>
</feature>
<reference evidence="3" key="1">
    <citation type="journal article" date="2013" name="Nat. Genet.">
        <title>The duck genome and transcriptome provide insight into an avian influenza virus reservoir species.</title>
        <authorList>
            <person name="Huang Y."/>
            <person name="Li Y."/>
            <person name="Burt D.W."/>
            <person name="Chen H."/>
            <person name="Zhang Y."/>
            <person name="Qian W."/>
            <person name="Kim H."/>
            <person name="Gan S."/>
            <person name="Zhao Y."/>
            <person name="Li J."/>
            <person name="Yi K."/>
            <person name="Feng H."/>
            <person name="Zhu P."/>
            <person name="Li B."/>
            <person name="Liu Q."/>
            <person name="Fairley S."/>
            <person name="Magor K.E."/>
            <person name="Du Z."/>
            <person name="Hu X."/>
            <person name="Goodman L."/>
            <person name="Tafer H."/>
            <person name="Vignal A."/>
            <person name="Lee T."/>
            <person name="Kim K.W."/>
            <person name="Sheng Z."/>
            <person name="An Y."/>
            <person name="Searle S."/>
            <person name="Herrero J."/>
            <person name="Groenen M.A."/>
            <person name="Crooijmans R.P."/>
            <person name="Faraut T."/>
            <person name="Cai Q."/>
            <person name="Webster R.G."/>
            <person name="Aldridge J.R."/>
            <person name="Warren W.C."/>
            <person name="Bartschat S."/>
            <person name="Kehr S."/>
            <person name="Marz M."/>
            <person name="Stadler P.F."/>
            <person name="Smith J."/>
            <person name="Kraus R.H."/>
            <person name="Zhao Y."/>
            <person name="Ren L."/>
            <person name="Fei J."/>
            <person name="Morisson M."/>
            <person name="Kaiser P."/>
            <person name="Griffin D.K."/>
            <person name="Rao M."/>
            <person name="Pitel F."/>
            <person name="Wang J."/>
            <person name="Li N."/>
        </authorList>
    </citation>
    <scope>NUCLEOTIDE SEQUENCE [LARGE SCALE GENOMIC DNA]</scope>
</reference>
<sequence>MPDRTMEMYYRGGGETPAVPMVLCDPRRIVGRFSIWPLAALLCPAHKSACPGVTVTVSENCLVPVPDASWGRGHTAGLEGTCGLAVKAKTWCPTTSTAAATVLRGSVFTAQELLGVSVYNTGLVGTLLCYQDGTQVPSPKSQAASQIQLPFACRSACVGTLQEKWQAACCQGKPLKPVPTTSCLQRTSSPGCTSTDKQENGTKRKSTNPPLCDGSSKTLFPLFLLARPRTICPDVQSVLEEGKRRMVWVRRPDSSFADLNTRREVAALLPWAEGTNSSFTNTLALCWAPVCWGHRDDCQSGPAPSASQAMPIMLQHYPWSHCPPRGVADPLPISVTEREEGFYFYVTGGGRGQTVCWGLVLVAGKGEHFPGADFNQISRATVSPWNCILK</sequence>
<dbReference type="Proteomes" id="UP000296049">
    <property type="component" value="Unassembled WGS sequence"/>
</dbReference>
<dbReference type="EMBL" id="KB743625">
    <property type="protein sequence ID" value="EOA97730.1"/>
    <property type="molecule type" value="Genomic_DNA"/>
</dbReference>
<dbReference type="AlphaFoldDB" id="R0JKB4"/>
<organism evidence="2 3">
    <name type="scientific">Anas platyrhynchos</name>
    <name type="common">Mallard</name>
    <name type="synonym">Anas boschas</name>
    <dbReference type="NCBI Taxonomy" id="8839"/>
    <lineage>
        <taxon>Eukaryota</taxon>
        <taxon>Metazoa</taxon>
        <taxon>Chordata</taxon>
        <taxon>Craniata</taxon>
        <taxon>Vertebrata</taxon>
        <taxon>Euteleostomi</taxon>
        <taxon>Archelosauria</taxon>
        <taxon>Archosauria</taxon>
        <taxon>Dinosauria</taxon>
        <taxon>Saurischia</taxon>
        <taxon>Theropoda</taxon>
        <taxon>Coelurosauria</taxon>
        <taxon>Aves</taxon>
        <taxon>Neognathae</taxon>
        <taxon>Galloanserae</taxon>
        <taxon>Anseriformes</taxon>
        <taxon>Anatidae</taxon>
        <taxon>Anatinae</taxon>
        <taxon>Anas</taxon>
    </lineage>
</organism>
<keyword evidence="3" id="KW-1185">Reference proteome</keyword>
<protein>
    <submittedName>
        <fullName evidence="2">Uncharacterized protein</fullName>
    </submittedName>
</protein>
<evidence type="ECO:0000313" key="2">
    <source>
        <dbReference type="EMBL" id="EOA97730.1"/>
    </source>
</evidence>
<name>R0JKB4_ANAPL</name>
<gene>
    <name evidence="2" type="ORF">Anapl_05114</name>
</gene>
<evidence type="ECO:0000313" key="3">
    <source>
        <dbReference type="Proteomes" id="UP000296049"/>
    </source>
</evidence>
<evidence type="ECO:0000256" key="1">
    <source>
        <dbReference type="SAM" id="MobiDB-lite"/>
    </source>
</evidence>
<proteinExistence type="predicted"/>
<accession>R0JKB4</accession>
<feature type="region of interest" description="Disordered" evidence="1">
    <location>
        <begin position="181"/>
        <end position="210"/>
    </location>
</feature>